<reference evidence="1" key="2">
    <citation type="journal article" date="2015" name="Data Brief">
        <title>Shoot transcriptome of the giant reed, Arundo donax.</title>
        <authorList>
            <person name="Barrero R.A."/>
            <person name="Guerrero F.D."/>
            <person name="Moolhuijzen P."/>
            <person name="Goolsby J.A."/>
            <person name="Tidwell J."/>
            <person name="Bellgard S.E."/>
            <person name="Bellgard M.I."/>
        </authorList>
    </citation>
    <scope>NUCLEOTIDE SEQUENCE</scope>
    <source>
        <tissue evidence="1">Shoot tissue taken approximately 20 cm above the soil surface</tissue>
    </source>
</reference>
<protein>
    <submittedName>
        <fullName evidence="1">Uncharacterized protein</fullName>
    </submittedName>
</protein>
<evidence type="ECO:0000313" key="1">
    <source>
        <dbReference type="EMBL" id="JAD89522.1"/>
    </source>
</evidence>
<dbReference type="EMBL" id="GBRH01208373">
    <property type="protein sequence ID" value="JAD89522.1"/>
    <property type="molecule type" value="Transcribed_RNA"/>
</dbReference>
<reference evidence="1" key="1">
    <citation type="submission" date="2014-09" db="EMBL/GenBank/DDBJ databases">
        <authorList>
            <person name="Magalhaes I.L.F."/>
            <person name="Oliveira U."/>
            <person name="Santos F.R."/>
            <person name="Vidigal T.H.D.A."/>
            <person name="Brescovit A.D."/>
            <person name="Santos A.J."/>
        </authorList>
    </citation>
    <scope>NUCLEOTIDE SEQUENCE</scope>
    <source>
        <tissue evidence="1">Shoot tissue taken approximately 20 cm above the soil surface</tissue>
    </source>
</reference>
<sequence length="106" mass="11472">MLWFCRPCCAARSLGKLEFSTFPLAETAPFLFKLTSTGSEITGEFSESAGPSAVEYSLLFAAFVSFALVEPDFVDFFPKSTDLIHFAGDFPHSSRTEPSNAANSGT</sequence>
<name>A0A0A9E0L6_ARUDO</name>
<accession>A0A0A9E0L6</accession>
<proteinExistence type="predicted"/>
<organism evidence="1">
    <name type="scientific">Arundo donax</name>
    <name type="common">Giant reed</name>
    <name type="synonym">Donax arundinaceus</name>
    <dbReference type="NCBI Taxonomy" id="35708"/>
    <lineage>
        <taxon>Eukaryota</taxon>
        <taxon>Viridiplantae</taxon>
        <taxon>Streptophyta</taxon>
        <taxon>Embryophyta</taxon>
        <taxon>Tracheophyta</taxon>
        <taxon>Spermatophyta</taxon>
        <taxon>Magnoliopsida</taxon>
        <taxon>Liliopsida</taxon>
        <taxon>Poales</taxon>
        <taxon>Poaceae</taxon>
        <taxon>PACMAD clade</taxon>
        <taxon>Arundinoideae</taxon>
        <taxon>Arundineae</taxon>
        <taxon>Arundo</taxon>
    </lineage>
</organism>
<dbReference type="AlphaFoldDB" id="A0A0A9E0L6"/>